<gene>
    <name evidence="2" type="ORF">ODALV1_LOCUS28525</name>
</gene>
<proteinExistence type="predicted"/>
<sequence length="191" mass="22547">MITKITRTIVKYRILIGVYLSGAADWTWNAKQECFVPTSIYLRWNVHLLQTLRTTFSFFMSAFLLSKLPSGEFMESTENFVIFILGWMEIFMVTVISLIGIQLNRHWRDMMYIMNQMSRYSDYIEELMRRHNTQFNREEQTYLDKRGKLIGIMAVVSIFVPFAFGACVCVMIEPIHAMLQEWLEVNISIQP</sequence>
<comment type="caution">
    <text evidence="2">The sequence shown here is derived from an EMBL/GenBank/DDBJ whole genome shotgun (WGS) entry which is preliminary data.</text>
</comment>
<feature type="transmembrane region" description="Helical" evidence="1">
    <location>
        <begin position="80"/>
        <end position="101"/>
    </location>
</feature>
<evidence type="ECO:0000256" key="1">
    <source>
        <dbReference type="SAM" id="Phobius"/>
    </source>
</evidence>
<keyword evidence="1" id="KW-0472">Membrane</keyword>
<feature type="transmembrane region" description="Helical" evidence="1">
    <location>
        <begin position="48"/>
        <end position="68"/>
    </location>
</feature>
<feature type="transmembrane region" description="Helical" evidence="1">
    <location>
        <begin position="149"/>
        <end position="172"/>
    </location>
</feature>
<protein>
    <submittedName>
        <fullName evidence="2">Uncharacterized protein</fullName>
    </submittedName>
</protein>
<name>A0ABP1S0X3_9HEXA</name>
<evidence type="ECO:0000313" key="2">
    <source>
        <dbReference type="EMBL" id="CAL8141003.1"/>
    </source>
</evidence>
<evidence type="ECO:0000313" key="3">
    <source>
        <dbReference type="Proteomes" id="UP001642540"/>
    </source>
</evidence>
<keyword evidence="1" id="KW-1133">Transmembrane helix</keyword>
<organism evidence="2 3">
    <name type="scientific">Orchesella dallaii</name>
    <dbReference type="NCBI Taxonomy" id="48710"/>
    <lineage>
        <taxon>Eukaryota</taxon>
        <taxon>Metazoa</taxon>
        <taxon>Ecdysozoa</taxon>
        <taxon>Arthropoda</taxon>
        <taxon>Hexapoda</taxon>
        <taxon>Collembola</taxon>
        <taxon>Entomobryomorpha</taxon>
        <taxon>Entomobryoidea</taxon>
        <taxon>Orchesellidae</taxon>
        <taxon>Orchesellinae</taxon>
        <taxon>Orchesella</taxon>
    </lineage>
</organism>
<dbReference type="EMBL" id="CAXLJM020000144">
    <property type="protein sequence ID" value="CAL8141003.1"/>
    <property type="molecule type" value="Genomic_DNA"/>
</dbReference>
<accession>A0ABP1S0X3</accession>
<keyword evidence="3" id="KW-1185">Reference proteome</keyword>
<dbReference type="Proteomes" id="UP001642540">
    <property type="component" value="Unassembled WGS sequence"/>
</dbReference>
<keyword evidence="1" id="KW-0812">Transmembrane</keyword>
<reference evidence="2 3" key="1">
    <citation type="submission" date="2024-08" db="EMBL/GenBank/DDBJ databases">
        <authorList>
            <person name="Cucini C."/>
            <person name="Frati F."/>
        </authorList>
    </citation>
    <scope>NUCLEOTIDE SEQUENCE [LARGE SCALE GENOMIC DNA]</scope>
</reference>